<dbReference type="Gene3D" id="3.30.110.70">
    <property type="entry name" value="Hypothetical protein apc22750. Chain B"/>
    <property type="match status" value="1"/>
</dbReference>
<dbReference type="STRING" id="321267.SHM7688_03388"/>
<dbReference type="SUPFAM" id="SSF117782">
    <property type="entry name" value="YbjQ-like"/>
    <property type="match status" value="1"/>
</dbReference>
<gene>
    <name evidence="1" type="ORF">SHM7688_03388</name>
</gene>
<dbReference type="AlphaFoldDB" id="A0A0P1FFW4"/>
<sequence>MKYFALVIAAVTLSACGDALTYPAEIEKQKEQLETTAPTPVDQIQITSADTINNGNFEVLGPVKGTVGKATAFHANPTQEQAEQKLRIEAAELNADAVINASISDVKVCALSWGCRELSGTAVKLTK</sequence>
<dbReference type="InterPro" id="IPR035439">
    <property type="entry name" value="UPF0145_dom_sf"/>
</dbReference>
<keyword evidence="1" id="KW-0449">Lipoprotein</keyword>
<proteinExistence type="predicted"/>
<evidence type="ECO:0000313" key="2">
    <source>
        <dbReference type="Proteomes" id="UP000054823"/>
    </source>
</evidence>
<dbReference type="PROSITE" id="PS51257">
    <property type="entry name" value="PROKAR_LIPOPROTEIN"/>
    <property type="match status" value="1"/>
</dbReference>
<protein>
    <submittedName>
        <fullName evidence="1">Outer membrane lipoprotein</fullName>
    </submittedName>
</protein>
<keyword evidence="2" id="KW-1185">Reference proteome</keyword>
<accession>A0A0P1FFW4</accession>
<organism evidence="1 2">
    <name type="scientific">Shimia marina</name>
    <dbReference type="NCBI Taxonomy" id="321267"/>
    <lineage>
        <taxon>Bacteria</taxon>
        <taxon>Pseudomonadati</taxon>
        <taxon>Pseudomonadota</taxon>
        <taxon>Alphaproteobacteria</taxon>
        <taxon>Rhodobacterales</taxon>
        <taxon>Roseobacteraceae</taxon>
    </lineage>
</organism>
<dbReference type="Proteomes" id="UP000054823">
    <property type="component" value="Unassembled WGS sequence"/>
</dbReference>
<name>A0A0P1FFW4_9RHOB</name>
<reference evidence="1 2" key="1">
    <citation type="submission" date="2015-09" db="EMBL/GenBank/DDBJ databases">
        <authorList>
            <consortium name="Swine Surveillance"/>
        </authorList>
    </citation>
    <scope>NUCLEOTIDE SEQUENCE [LARGE SCALE GENOMIC DNA]</scope>
    <source>
        <strain evidence="1 2">CECT 7688</strain>
    </source>
</reference>
<evidence type="ECO:0000313" key="1">
    <source>
        <dbReference type="EMBL" id="CUH53919.1"/>
    </source>
</evidence>
<dbReference type="EMBL" id="CYPW01000032">
    <property type="protein sequence ID" value="CUH53919.1"/>
    <property type="molecule type" value="Genomic_DNA"/>
</dbReference>
<dbReference type="OrthoDB" id="7864788at2"/>
<dbReference type="RefSeq" id="WP_058241083.1">
    <property type="nucleotide sequence ID" value="NZ_CYPW01000032.1"/>
</dbReference>